<feature type="compositionally biased region" description="Basic residues" evidence="1">
    <location>
        <begin position="754"/>
        <end position="766"/>
    </location>
</feature>
<keyword evidence="2" id="KW-1133">Transmembrane helix</keyword>
<feature type="region of interest" description="Disordered" evidence="1">
    <location>
        <begin position="220"/>
        <end position="260"/>
    </location>
</feature>
<name>A0A401GWG3_9APHY</name>
<feature type="region of interest" description="Disordered" evidence="1">
    <location>
        <begin position="567"/>
        <end position="775"/>
    </location>
</feature>
<dbReference type="OrthoDB" id="20844at2759"/>
<feature type="compositionally biased region" description="Basic residues" evidence="1">
    <location>
        <begin position="601"/>
        <end position="611"/>
    </location>
</feature>
<feature type="compositionally biased region" description="Acidic residues" evidence="1">
    <location>
        <begin position="278"/>
        <end position="292"/>
    </location>
</feature>
<feature type="compositionally biased region" description="Basic and acidic residues" evidence="1">
    <location>
        <begin position="324"/>
        <end position="339"/>
    </location>
</feature>
<keyword evidence="2" id="KW-0472">Membrane</keyword>
<protein>
    <submittedName>
        <fullName evidence="3">Leo1-domain-containing protein</fullName>
    </submittedName>
</protein>
<feature type="transmembrane region" description="Helical" evidence="2">
    <location>
        <begin position="129"/>
        <end position="149"/>
    </location>
</feature>
<dbReference type="GO" id="GO:0016593">
    <property type="term" value="C:Cdc73/Paf1 complex"/>
    <property type="evidence" value="ECO:0007669"/>
    <property type="project" value="InterPro"/>
</dbReference>
<feature type="compositionally biased region" description="Acidic residues" evidence="1">
    <location>
        <begin position="740"/>
        <end position="750"/>
    </location>
</feature>
<dbReference type="PANTHER" id="PTHR23146:SF0">
    <property type="entry name" value="RNA POLYMERASE-ASSOCIATED PROTEIN LEO1"/>
    <property type="match status" value="1"/>
</dbReference>
<dbReference type="PANTHER" id="PTHR23146">
    <property type="entry name" value="LEO1 PROTEIN"/>
    <property type="match status" value="1"/>
</dbReference>
<evidence type="ECO:0000256" key="2">
    <source>
        <dbReference type="SAM" id="Phobius"/>
    </source>
</evidence>
<feature type="region of interest" description="Disordered" evidence="1">
    <location>
        <begin position="300"/>
        <end position="347"/>
    </location>
</feature>
<dbReference type="GO" id="GO:0032968">
    <property type="term" value="P:positive regulation of transcription elongation by RNA polymerase II"/>
    <property type="evidence" value="ECO:0007669"/>
    <property type="project" value="TreeGrafter"/>
</dbReference>
<feature type="region of interest" description="Disordered" evidence="1">
    <location>
        <begin position="273"/>
        <end position="292"/>
    </location>
</feature>
<comment type="caution">
    <text evidence="3">The sequence shown here is derived from an EMBL/GenBank/DDBJ whole genome shotgun (WGS) entry which is preliminary data.</text>
</comment>
<dbReference type="InterPro" id="IPR021013">
    <property type="entry name" value="ATPase_Vma12"/>
</dbReference>
<dbReference type="Pfam" id="PF11712">
    <property type="entry name" value="Vma12"/>
    <property type="match status" value="1"/>
</dbReference>
<proteinExistence type="predicted"/>
<dbReference type="AlphaFoldDB" id="A0A401GWG3"/>
<dbReference type="EMBL" id="BFAD01000009">
    <property type="protein sequence ID" value="GBE86509.1"/>
    <property type="molecule type" value="Genomic_DNA"/>
</dbReference>
<evidence type="ECO:0000256" key="1">
    <source>
        <dbReference type="SAM" id="MobiDB-lite"/>
    </source>
</evidence>
<evidence type="ECO:0000313" key="4">
    <source>
        <dbReference type="Proteomes" id="UP000287166"/>
    </source>
</evidence>
<keyword evidence="2" id="KW-0812">Transmembrane</keyword>
<dbReference type="InParanoid" id="A0A401GWG3"/>
<sequence length="775" mass="85946">MQTTRRPASTQPDLVLSLEPHLINVLRPLPPLLPPELASQLSTVLPPDGPVSSPTISYALLSSISRWARSPTGEVALRSHYPPLQPHDYAMVPMLAGARTSPHRKFPSSPASDSQAVVSRQELNDRRAITALVNALLSVGGSGAATWWAAEKLAWKDEWKVSLALLVSLVVATSEAILYIIWEARRSKVSTRNGVAVHTDPRASAPSHEKECDNVATSTAVNRVDATKEGMERPSATNERFQWTPPSPSHHRDHSSEMSLADALVSPVPQTQAHHLEDVDDPSSPEDVVAEDEEMHDLFGEDAEPVLTKTEDSATPASSEPIDNADRLSSPERKHREAMEYAEGDEPEHVVEQVLEADAAIPNIPVPRSSDGNFWVIRMPNFVKVDSKPFHSDTYLGPEQEDEEAQLPETLREKSMSIKLKVENTIRWRWVKDENDGDRRQSNSRVVRWSDGSLSLQLGKELFDITQTIDTSGAVPRQAIGGSQPQLPSQSVPPLSQQSQSASGPAKSQGLTYLVAQHKRAEILQCEALVTGYMSLRPTGMQSETHRMLVRAVGQKHNKVARLRMAPDPTVDPEREKMELLKIASRKPKKARGEDDGLGGTRRRRANYSRKRTGDDMWSDDEEEAVFGGASDEDYDGGATASKAKRSKMSSQESKKGPGEYQTDDFLVADSEEEGGDSDGGRRKRTRSRTQHHEEGRKDDLERLEAKIDRQEMEKKRRREASDNTIMPGVSELDTGEAMMDVESEEEDAEFTVRRTRSVPGARKRRAIEIGDEEE</sequence>
<accession>A0A401GWG3</accession>
<gene>
    <name evidence="3" type="ORF">SCP_0903880</name>
</gene>
<dbReference type="RefSeq" id="XP_027617422.1">
    <property type="nucleotide sequence ID" value="XM_027761621.1"/>
</dbReference>
<feature type="compositionally biased region" description="Low complexity" evidence="1">
    <location>
        <begin position="481"/>
        <end position="506"/>
    </location>
</feature>
<feature type="compositionally biased region" description="Basic and acidic residues" evidence="1">
    <location>
        <begin position="691"/>
        <end position="715"/>
    </location>
</feature>
<dbReference type="GO" id="GO:0006368">
    <property type="term" value="P:transcription elongation by RNA polymerase II"/>
    <property type="evidence" value="ECO:0007669"/>
    <property type="project" value="InterPro"/>
</dbReference>
<dbReference type="Pfam" id="PF04004">
    <property type="entry name" value="Leo1"/>
    <property type="match status" value="1"/>
</dbReference>
<evidence type="ECO:0000313" key="3">
    <source>
        <dbReference type="EMBL" id="GBE86509.1"/>
    </source>
</evidence>
<feature type="transmembrane region" description="Helical" evidence="2">
    <location>
        <begin position="161"/>
        <end position="182"/>
    </location>
</feature>
<dbReference type="GeneID" id="38783426"/>
<dbReference type="Proteomes" id="UP000287166">
    <property type="component" value="Unassembled WGS sequence"/>
</dbReference>
<dbReference type="GO" id="GO:1990269">
    <property type="term" value="F:RNA polymerase II C-terminal domain phosphoserine binding"/>
    <property type="evidence" value="ECO:0007669"/>
    <property type="project" value="TreeGrafter"/>
</dbReference>
<dbReference type="STRING" id="139825.A0A401GWG3"/>
<dbReference type="InterPro" id="IPR007149">
    <property type="entry name" value="Leo1"/>
</dbReference>
<feature type="region of interest" description="Disordered" evidence="1">
    <location>
        <begin position="475"/>
        <end position="506"/>
    </location>
</feature>
<keyword evidence="4" id="KW-1185">Reference proteome</keyword>
<reference evidence="3 4" key="1">
    <citation type="journal article" date="2018" name="Sci. Rep.">
        <title>Genome sequence of the cauliflower mushroom Sparassis crispa (Hanabiratake) and its association with beneficial usage.</title>
        <authorList>
            <person name="Kiyama R."/>
            <person name="Furutani Y."/>
            <person name="Kawaguchi K."/>
            <person name="Nakanishi T."/>
        </authorList>
    </citation>
    <scope>NUCLEOTIDE SEQUENCE [LARGE SCALE GENOMIC DNA]</scope>
</reference>
<dbReference type="GO" id="GO:0070072">
    <property type="term" value="P:vacuolar proton-transporting V-type ATPase complex assembly"/>
    <property type="evidence" value="ECO:0007669"/>
    <property type="project" value="InterPro"/>
</dbReference>
<feature type="compositionally biased region" description="Acidic residues" evidence="1">
    <location>
        <begin position="617"/>
        <end position="636"/>
    </location>
</feature>
<organism evidence="3 4">
    <name type="scientific">Sparassis crispa</name>
    <dbReference type="NCBI Taxonomy" id="139825"/>
    <lineage>
        <taxon>Eukaryota</taxon>
        <taxon>Fungi</taxon>
        <taxon>Dikarya</taxon>
        <taxon>Basidiomycota</taxon>
        <taxon>Agaricomycotina</taxon>
        <taxon>Agaricomycetes</taxon>
        <taxon>Polyporales</taxon>
        <taxon>Sparassidaceae</taxon>
        <taxon>Sparassis</taxon>
    </lineage>
</organism>